<name>A0A4Y8ZRQ0_9SPHN</name>
<feature type="domain" description="TonB-dependent receptor-like beta-barrel" evidence="6">
    <location>
        <begin position="579"/>
        <end position="1005"/>
    </location>
</feature>
<evidence type="ECO:0000259" key="7">
    <source>
        <dbReference type="Pfam" id="PF07715"/>
    </source>
</evidence>
<dbReference type="InterPro" id="IPR012910">
    <property type="entry name" value="Plug_dom"/>
</dbReference>
<dbReference type="OrthoDB" id="7051241at2"/>
<dbReference type="InterPro" id="IPR036942">
    <property type="entry name" value="Beta-barrel_TonB_sf"/>
</dbReference>
<keyword evidence="3" id="KW-0998">Cell outer membrane</keyword>
<keyword evidence="8" id="KW-0675">Receptor</keyword>
<dbReference type="Pfam" id="PF07715">
    <property type="entry name" value="Plug"/>
    <property type="match status" value="1"/>
</dbReference>
<dbReference type="EMBL" id="SPDV01000019">
    <property type="protein sequence ID" value="TFI58147.1"/>
    <property type="molecule type" value="Genomic_DNA"/>
</dbReference>
<dbReference type="Gene3D" id="2.170.130.10">
    <property type="entry name" value="TonB-dependent receptor, plug domain"/>
    <property type="match status" value="1"/>
</dbReference>
<comment type="subcellular location">
    <subcellularLocation>
        <location evidence="1 4">Cell outer membrane</location>
    </subcellularLocation>
</comment>
<evidence type="ECO:0000256" key="5">
    <source>
        <dbReference type="SAM" id="SignalP"/>
    </source>
</evidence>
<accession>A0A4Y8ZRQ0</accession>
<protein>
    <submittedName>
        <fullName evidence="8">TonB-dependent receptor</fullName>
    </submittedName>
</protein>
<sequence>MRFSFMSPSVASLFAIAVAAAATPALAQTEEQQVDAAQTQEACSDLTGADRDACLTAQNIPPAPGDAQEEGSIVVTGSRIPRANFDTPVPAVVLGGEQIEIRGYTNLGEALDELPAFGVPGNNAVGGQSGAFGAGQTFVNFFGLGDQRTLTVVNGRRFVSSNTASIFGVTGAGSQVDFNVIPSIIADRIETIAVGGAPIYGADAIAGTVNIITKRTFEGIQLDAQTAITDEGDVPEYRVRGIAGMTFGGERGSIVIAGEWNRRGGLVGTDRPNNRLNSFFTTPLDPDSPFGNIFIEDRRIPALSEFGIPLVTDFIALSPGQVADFGGFQPGVVDASGQALAFNAQGELIPIQFGEQTGNLINFNGGNGFVLPFNLLTPTRRYLATALAQYEVADRIRLFGEAWYANSKGRQLRDQPVYNTALFDVAGGTDGNYIISINNPFLSSQARSIIQQNLATSPFADDDDTFLLTRANTDLISGAGSSTVEVYRFVGGLDGTFNALGREMTFEVVGNYGKSVSQGRERALVQQNLENALNAVRDASGNVVCAPHTNAPIATINSTCAPLNPFGQQISQAAKDYVTTIADPRAENDQWVATASLSGTLFDVWGGGVGFALGYEHRRESADFDPGVFYFGQPDPNDPTADRTQFGRSIPIDPVAGNFNTDELFGELTIPLIGEEQNIPLIHSLELNAAGRYIWHSLAGGDPTYTVGATWQPIRDITFRGNFTRSVRAPAITELFNPTSQIFDTANDPCDSRFLDAGPNPATRQANCAAAGLPADFQSNVVDFTSRGSLSGNTNLRNERANAWTVGAVLRPRFLPNLTLAVDWVDIELKDAIESLDMETTLEACYDDPNFPGPICDQIDRDAGGQVTFVRTGYANAASRKFEGLVAELAWRLNTPVLGGGSTVNLGVNYIYNNELEFRVGQGDLTTLRNSIGYSKHQFTANATYKNEGLTWQWQAQYIGPTLNDPDAEENTYEFPRVDDFLFFNTSLRYEVNDRFSVRLVVDNVFDTKNPFPTPALGGTVTYFPGILGRNFKFGASVKF</sequence>
<dbReference type="AlphaFoldDB" id="A0A4Y8ZRQ0"/>
<evidence type="ECO:0000256" key="4">
    <source>
        <dbReference type="RuleBase" id="RU003357"/>
    </source>
</evidence>
<reference evidence="8 9" key="1">
    <citation type="submission" date="2019-03" db="EMBL/GenBank/DDBJ databases">
        <title>Genome sequence of Sphingomonas sp. 17J27-24.</title>
        <authorList>
            <person name="Kim M."/>
            <person name="Maeng S."/>
            <person name="Sathiyaraj S."/>
        </authorList>
    </citation>
    <scope>NUCLEOTIDE SEQUENCE [LARGE SCALE GENOMIC DNA]</scope>
    <source>
        <strain evidence="8 9">17J27-24</strain>
    </source>
</reference>
<dbReference type="SUPFAM" id="SSF56935">
    <property type="entry name" value="Porins"/>
    <property type="match status" value="1"/>
</dbReference>
<comment type="similarity">
    <text evidence="4">Belongs to the TonB-dependent receptor family.</text>
</comment>
<feature type="signal peptide" evidence="5">
    <location>
        <begin position="1"/>
        <end position="27"/>
    </location>
</feature>
<dbReference type="GO" id="GO:0009279">
    <property type="term" value="C:cell outer membrane"/>
    <property type="evidence" value="ECO:0007669"/>
    <property type="project" value="UniProtKB-SubCell"/>
</dbReference>
<keyword evidence="5" id="KW-0732">Signal</keyword>
<evidence type="ECO:0000256" key="2">
    <source>
        <dbReference type="ARBA" id="ARBA00023136"/>
    </source>
</evidence>
<dbReference type="InterPro" id="IPR000531">
    <property type="entry name" value="Beta-barrel_TonB"/>
</dbReference>
<dbReference type="PANTHER" id="PTHR47234">
    <property type="match status" value="1"/>
</dbReference>
<dbReference type="PANTHER" id="PTHR47234:SF2">
    <property type="entry name" value="TONB-DEPENDENT RECEPTOR"/>
    <property type="match status" value="1"/>
</dbReference>
<proteinExistence type="inferred from homology"/>
<organism evidence="8 9">
    <name type="scientific">Sphingomonas parva</name>
    <dbReference type="NCBI Taxonomy" id="2555898"/>
    <lineage>
        <taxon>Bacteria</taxon>
        <taxon>Pseudomonadati</taxon>
        <taxon>Pseudomonadota</taxon>
        <taxon>Alphaproteobacteria</taxon>
        <taxon>Sphingomonadales</taxon>
        <taxon>Sphingomonadaceae</taxon>
        <taxon>Sphingomonas</taxon>
    </lineage>
</organism>
<keyword evidence="2 4" id="KW-0472">Membrane</keyword>
<dbReference type="RefSeq" id="WP_135086772.1">
    <property type="nucleotide sequence ID" value="NZ_SPDV01000019.1"/>
</dbReference>
<keyword evidence="9" id="KW-1185">Reference proteome</keyword>
<evidence type="ECO:0000313" key="9">
    <source>
        <dbReference type="Proteomes" id="UP000298213"/>
    </source>
</evidence>
<feature type="domain" description="TonB-dependent receptor plug" evidence="7">
    <location>
        <begin position="85"/>
        <end position="208"/>
    </location>
</feature>
<dbReference type="Pfam" id="PF00593">
    <property type="entry name" value="TonB_dep_Rec_b-barrel"/>
    <property type="match status" value="1"/>
</dbReference>
<keyword evidence="4" id="KW-0798">TonB box</keyword>
<evidence type="ECO:0000256" key="3">
    <source>
        <dbReference type="ARBA" id="ARBA00023237"/>
    </source>
</evidence>
<evidence type="ECO:0000259" key="6">
    <source>
        <dbReference type="Pfam" id="PF00593"/>
    </source>
</evidence>
<feature type="chain" id="PRO_5021333081" evidence="5">
    <location>
        <begin position="28"/>
        <end position="1040"/>
    </location>
</feature>
<comment type="caution">
    <text evidence="8">The sequence shown here is derived from an EMBL/GenBank/DDBJ whole genome shotgun (WGS) entry which is preliminary data.</text>
</comment>
<gene>
    <name evidence="8" type="ORF">E2493_11210</name>
</gene>
<dbReference type="InterPro" id="IPR037066">
    <property type="entry name" value="Plug_dom_sf"/>
</dbReference>
<evidence type="ECO:0000313" key="8">
    <source>
        <dbReference type="EMBL" id="TFI58147.1"/>
    </source>
</evidence>
<dbReference type="Gene3D" id="2.40.170.20">
    <property type="entry name" value="TonB-dependent receptor, beta-barrel domain"/>
    <property type="match status" value="1"/>
</dbReference>
<dbReference type="Proteomes" id="UP000298213">
    <property type="component" value="Unassembled WGS sequence"/>
</dbReference>
<evidence type="ECO:0000256" key="1">
    <source>
        <dbReference type="ARBA" id="ARBA00004442"/>
    </source>
</evidence>